<feature type="transmembrane region" description="Helical" evidence="8">
    <location>
        <begin position="315"/>
        <end position="332"/>
    </location>
</feature>
<feature type="transmembrane region" description="Helical" evidence="8">
    <location>
        <begin position="558"/>
        <end position="580"/>
    </location>
</feature>
<evidence type="ECO:0000256" key="7">
    <source>
        <dbReference type="SAM" id="MobiDB-lite"/>
    </source>
</evidence>
<evidence type="ECO:0000256" key="1">
    <source>
        <dbReference type="ARBA" id="ARBA00004473"/>
    </source>
</evidence>
<evidence type="ECO:0000313" key="11">
    <source>
        <dbReference type="EMBL" id="TKS77468.1"/>
    </source>
</evidence>
<feature type="domain" description="Transmembrane protein 201 C-terminal" evidence="10">
    <location>
        <begin position="190"/>
        <end position="270"/>
    </location>
</feature>
<evidence type="ECO:0000256" key="6">
    <source>
        <dbReference type="ARBA" id="ARBA00023242"/>
    </source>
</evidence>
<dbReference type="GO" id="GO:0005637">
    <property type="term" value="C:nuclear inner membrane"/>
    <property type="evidence" value="ECO:0007669"/>
    <property type="project" value="UniProtKB-SubCell"/>
</dbReference>
<keyword evidence="4 8" id="KW-1133">Transmembrane helix</keyword>
<feature type="domain" description="Transmembrane protein 201 C-terminal" evidence="10">
    <location>
        <begin position="279"/>
        <end position="347"/>
    </location>
</feature>
<feature type="domain" description="Ima1 N-terminal" evidence="9">
    <location>
        <begin position="45"/>
        <end position="170"/>
    </location>
</feature>
<dbReference type="GO" id="GO:0005521">
    <property type="term" value="F:lamin binding"/>
    <property type="evidence" value="ECO:0007669"/>
    <property type="project" value="TreeGrafter"/>
</dbReference>
<dbReference type="GO" id="GO:0051015">
    <property type="term" value="F:actin filament binding"/>
    <property type="evidence" value="ECO:0007669"/>
    <property type="project" value="TreeGrafter"/>
</dbReference>
<dbReference type="PANTHER" id="PTHR28646">
    <property type="entry name" value="TRANSMEMBRANE PROTEIN 201"/>
    <property type="match status" value="1"/>
</dbReference>
<feature type="region of interest" description="Disordered" evidence="7">
    <location>
        <begin position="379"/>
        <end position="402"/>
    </location>
</feature>
<evidence type="ECO:0000256" key="8">
    <source>
        <dbReference type="SAM" id="Phobius"/>
    </source>
</evidence>
<organism evidence="11 12">
    <name type="scientific">Collichthys lucidus</name>
    <name type="common">Big head croaker</name>
    <name type="synonym">Sciaena lucida</name>
    <dbReference type="NCBI Taxonomy" id="240159"/>
    <lineage>
        <taxon>Eukaryota</taxon>
        <taxon>Metazoa</taxon>
        <taxon>Chordata</taxon>
        <taxon>Craniata</taxon>
        <taxon>Vertebrata</taxon>
        <taxon>Euteleostomi</taxon>
        <taxon>Actinopterygii</taxon>
        <taxon>Neopterygii</taxon>
        <taxon>Teleostei</taxon>
        <taxon>Neoteleostei</taxon>
        <taxon>Acanthomorphata</taxon>
        <taxon>Eupercaria</taxon>
        <taxon>Sciaenidae</taxon>
        <taxon>Collichthys</taxon>
    </lineage>
</organism>
<dbReference type="InterPro" id="IPR018617">
    <property type="entry name" value="Ima1_N"/>
</dbReference>
<protein>
    <submittedName>
        <fullName evidence="11">Transmembrane protein 201</fullName>
    </submittedName>
</protein>
<accession>A0A4U5US34</accession>
<reference evidence="11 12" key="1">
    <citation type="submission" date="2019-01" db="EMBL/GenBank/DDBJ databases">
        <title>Genome Assembly of Collichthys lucidus.</title>
        <authorList>
            <person name="Cai M."/>
            <person name="Xiao S."/>
        </authorList>
    </citation>
    <scope>NUCLEOTIDE SEQUENCE [LARGE SCALE GENOMIC DNA]</scope>
    <source>
        <strain evidence="11">JT15FE1705JMU</strain>
        <tissue evidence="11">Muscle</tissue>
    </source>
</reference>
<feature type="region of interest" description="Disordered" evidence="7">
    <location>
        <begin position="423"/>
        <end position="455"/>
    </location>
</feature>
<dbReference type="PANTHER" id="PTHR28646:SF1">
    <property type="entry name" value="TRANSMEMBRANE PROTEIN 201"/>
    <property type="match status" value="1"/>
</dbReference>
<feature type="compositionally biased region" description="Low complexity" evidence="7">
    <location>
        <begin position="438"/>
        <end position="450"/>
    </location>
</feature>
<dbReference type="InterPro" id="IPR040041">
    <property type="entry name" value="TMEM201"/>
</dbReference>
<gene>
    <name evidence="11" type="ORF">D9C73_011559</name>
</gene>
<dbReference type="Pfam" id="PF10476">
    <property type="entry name" value="DUF2448"/>
    <property type="match status" value="2"/>
</dbReference>
<evidence type="ECO:0000256" key="3">
    <source>
        <dbReference type="ARBA" id="ARBA00022692"/>
    </source>
</evidence>
<feature type="transmembrane region" description="Helical" evidence="8">
    <location>
        <begin position="14"/>
        <end position="32"/>
    </location>
</feature>
<dbReference type="InterPro" id="IPR018861">
    <property type="entry name" value="TMEM201_C"/>
</dbReference>
<dbReference type="EMBL" id="CM014087">
    <property type="protein sequence ID" value="TKS77468.1"/>
    <property type="molecule type" value="Genomic_DNA"/>
</dbReference>
<keyword evidence="3 8" id="KW-0812">Transmembrane</keyword>
<evidence type="ECO:0000256" key="5">
    <source>
        <dbReference type="ARBA" id="ARBA00023136"/>
    </source>
</evidence>
<feature type="transmembrane region" description="Helical" evidence="8">
    <location>
        <begin position="214"/>
        <end position="233"/>
    </location>
</feature>
<comment type="subcellular location">
    <subcellularLocation>
        <location evidence="1">Nucleus inner membrane</location>
        <topology evidence="1">Multi-pass membrane protein</topology>
    </subcellularLocation>
</comment>
<evidence type="ECO:0000313" key="12">
    <source>
        <dbReference type="Proteomes" id="UP000298787"/>
    </source>
</evidence>
<name>A0A4U5US34_COLLU</name>
<dbReference type="GO" id="GO:0030473">
    <property type="term" value="P:nuclear migration along microtubule"/>
    <property type="evidence" value="ECO:0007669"/>
    <property type="project" value="TreeGrafter"/>
</dbReference>
<evidence type="ECO:0000259" key="9">
    <source>
        <dbReference type="Pfam" id="PF09779"/>
    </source>
</evidence>
<evidence type="ECO:0000256" key="2">
    <source>
        <dbReference type="ARBA" id="ARBA00007600"/>
    </source>
</evidence>
<feature type="transmembrane region" description="Helical" evidence="8">
    <location>
        <begin position="284"/>
        <end position="303"/>
    </location>
</feature>
<evidence type="ECO:0000256" key="4">
    <source>
        <dbReference type="ARBA" id="ARBA00022989"/>
    </source>
</evidence>
<dbReference type="Pfam" id="PF09779">
    <property type="entry name" value="Ima1_N"/>
    <property type="match status" value="1"/>
</dbReference>
<proteinExistence type="inferred from homology"/>
<dbReference type="STRING" id="240159.A0A4U5US34"/>
<dbReference type="AlphaFoldDB" id="A0A4U5US34"/>
<feature type="region of interest" description="Disordered" evidence="7">
    <location>
        <begin position="523"/>
        <end position="552"/>
    </location>
</feature>
<keyword evidence="6" id="KW-0539">Nucleus</keyword>
<keyword evidence="5 8" id="KW-0472">Membrane</keyword>
<comment type="similarity">
    <text evidence="2">Belongs to the TMEM201 family.</text>
</comment>
<dbReference type="Proteomes" id="UP000298787">
    <property type="component" value="Chromosome 10"/>
</dbReference>
<feature type="compositionally biased region" description="Polar residues" evidence="7">
    <location>
        <begin position="531"/>
        <end position="550"/>
    </location>
</feature>
<sequence length="584" mass="64651">MEAFNQLLSEHPELMYSGVGATVFVAGGALIYKIATRKKPTHANVNCWFCDQNTVVPYGNRNCWDCPSCDQYNGFQENGDYNKPIPAQYMEHLNHGVSAGLPSSETPKTLQWVNCQMLLCRKCNNNQSVKIKQLASFSPRDDEKYDEEIEAYKHHLEQTYKLCRPCQTAVEYYIKYQNRQLRTVLLNHQLRRSRETDKGFVKSSYSVSSPMGVILLRALTFLICAFLVATSFYELPEHLTSLIGTQTLSGGVIPPKPKPSNESNHNNESSGGVSCVAGLRRIDAVASVLWFCLLCLYLAETYFTGALSWMDTAKLSIISLCCLVSFAAAVATRKPLGPRRARYRRYLAGSYAAHPYSSQAPFFSPDLADSFIPTPPPNLSKLINRQQSPRERKASPSSLPGRLNRALCLGTIPSLTRTDYFSLKSGSRPSSPCPSPTPSVAGSVTSTSSSARHRRPLISPARLNISGRKLRLFSTEPEPTLMSPPVSPSHFQTFSTYSGCFSRDISPFQSQNDLSSLRDGTVIEEEERPDSSSGSSACMVGTTTQESTPPSKGVVRSLIWPGLLLVSLTANMLFACLYMYHNWG</sequence>
<keyword evidence="12" id="KW-1185">Reference proteome</keyword>
<evidence type="ECO:0000259" key="10">
    <source>
        <dbReference type="Pfam" id="PF10476"/>
    </source>
</evidence>